<dbReference type="GeneID" id="108679063"/>
<dbReference type="InterPro" id="IPR002893">
    <property type="entry name" value="Znf_MYND"/>
</dbReference>
<feature type="compositionally biased region" description="Basic and acidic residues" evidence="6">
    <location>
        <begin position="254"/>
        <end position="285"/>
    </location>
</feature>
<name>A0A8B7PA91_HYAAZ</name>
<feature type="compositionally biased region" description="Low complexity" evidence="6">
    <location>
        <begin position="114"/>
        <end position="123"/>
    </location>
</feature>
<evidence type="ECO:0000256" key="2">
    <source>
        <dbReference type="ARBA" id="ARBA00022771"/>
    </source>
</evidence>
<organism evidence="8 11">
    <name type="scientific">Hyalella azteca</name>
    <name type="common">Amphipod</name>
    <dbReference type="NCBI Taxonomy" id="294128"/>
    <lineage>
        <taxon>Eukaryota</taxon>
        <taxon>Metazoa</taxon>
        <taxon>Ecdysozoa</taxon>
        <taxon>Arthropoda</taxon>
        <taxon>Crustacea</taxon>
        <taxon>Multicrustacea</taxon>
        <taxon>Malacostraca</taxon>
        <taxon>Eumalacostraca</taxon>
        <taxon>Peracarida</taxon>
        <taxon>Amphipoda</taxon>
        <taxon>Senticaudata</taxon>
        <taxon>Talitrida</taxon>
        <taxon>Talitroidea</taxon>
        <taxon>Hyalellidae</taxon>
        <taxon>Hyalella</taxon>
    </lineage>
</organism>
<evidence type="ECO:0000256" key="1">
    <source>
        <dbReference type="ARBA" id="ARBA00022723"/>
    </source>
</evidence>
<keyword evidence="5" id="KW-0175">Coiled coil</keyword>
<dbReference type="SUPFAM" id="SSF144232">
    <property type="entry name" value="HIT/MYND zinc finger-like"/>
    <property type="match status" value="1"/>
</dbReference>
<dbReference type="RefSeq" id="XP_047739281.1">
    <property type="nucleotide sequence ID" value="XM_047883325.1"/>
</dbReference>
<evidence type="ECO:0000256" key="6">
    <source>
        <dbReference type="SAM" id="MobiDB-lite"/>
    </source>
</evidence>
<reference evidence="9 10" key="1">
    <citation type="submission" date="2025-04" db="UniProtKB">
        <authorList>
            <consortium name="RefSeq"/>
        </authorList>
    </citation>
    <scope>IDENTIFICATION</scope>
    <source>
        <tissue evidence="9 10">Whole organism</tissue>
    </source>
</reference>
<proteinExistence type="predicted"/>
<evidence type="ECO:0000256" key="3">
    <source>
        <dbReference type="ARBA" id="ARBA00022833"/>
    </source>
</evidence>
<feature type="compositionally biased region" description="Low complexity" evidence="6">
    <location>
        <begin position="587"/>
        <end position="600"/>
    </location>
</feature>
<evidence type="ECO:0000313" key="9">
    <source>
        <dbReference type="RefSeq" id="XP_018023067.1"/>
    </source>
</evidence>
<feature type="region of interest" description="Disordered" evidence="6">
    <location>
        <begin position="623"/>
        <end position="667"/>
    </location>
</feature>
<feature type="region of interest" description="Disordered" evidence="6">
    <location>
        <begin position="818"/>
        <end position="839"/>
    </location>
</feature>
<feature type="compositionally biased region" description="Polar residues" evidence="6">
    <location>
        <begin position="448"/>
        <end position="463"/>
    </location>
</feature>
<gene>
    <name evidence="9 10 11 12" type="primary">LOC108679063</name>
</gene>
<dbReference type="OrthoDB" id="432970at2759"/>
<dbReference type="KEGG" id="hazt:108679063"/>
<evidence type="ECO:0000259" key="7">
    <source>
        <dbReference type="PROSITE" id="PS50865"/>
    </source>
</evidence>
<dbReference type="RefSeq" id="XP_018023068.1">
    <property type="nucleotide sequence ID" value="XM_018167579.2"/>
</dbReference>
<keyword evidence="1" id="KW-0479">Metal-binding</keyword>
<dbReference type="FunFam" id="6.10.140.2220:FF:000022">
    <property type="entry name" value="Leucine-rich repeat-containing protein"/>
    <property type="match status" value="1"/>
</dbReference>
<feature type="region of interest" description="Disordered" evidence="6">
    <location>
        <begin position="448"/>
        <end position="518"/>
    </location>
</feature>
<evidence type="ECO:0000313" key="10">
    <source>
        <dbReference type="RefSeq" id="XP_018023068.1"/>
    </source>
</evidence>
<dbReference type="PROSITE" id="PS01360">
    <property type="entry name" value="ZF_MYND_1"/>
    <property type="match status" value="1"/>
</dbReference>
<feature type="region of interest" description="Disordered" evidence="6">
    <location>
        <begin position="1"/>
        <end position="136"/>
    </location>
</feature>
<feature type="region of interest" description="Disordered" evidence="6">
    <location>
        <begin position="686"/>
        <end position="745"/>
    </location>
</feature>
<dbReference type="PROSITE" id="PS50865">
    <property type="entry name" value="ZF_MYND_2"/>
    <property type="match status" value="1"/>
</dbReference>
<dbReference type="AlphaFoldDB" id="A0A8B7PA91"/>
<feature type="compositionally biased region" description="Polar residues" evidence="6">
    <location>
        <begin position="62"/>
        <end position="83"/>
    </location>
</feature>
<feature type="compositionally biased region" description="Low complexity" evidence="6">
    <location>
        <begin position="464"/>
        <end position="475"/>
    </location>
</feature>
<feature type="domain" description="MYND-type" evidence="7">
    <location>
        <begin position="845"/>
        <end position="882"/>
    </location>
</feature>
<feature type="compositionally biased region" description="Acidic residues" evidence="6">
    <location>
        <begin position="244"/>
        <end position="253"/>
    </location>
</feature>
<protein>
    <submittedName>
        <fullName evidence="9 10">Uncharacterized protein LOC108679063 isoform X1</fullName>
    </submittedName>
</protein>
<dbReference type="RefSeq" id="XP_018023067.1">
    <property type="nucleotide sequence ID" value="XM_018167578.2"/>
</dbReference>
<feature type="region of interest" description="Disordered" evidence="6">
    <location>
        <begin position="577"/>
        <end position="611"/>
    </location>
</feature>
<feature type="coiled-coil region" evidence="5">
    <location>
        <begin position="340"/>
        <end position="388"/>
    </location>
</feature>
<feature type="compositionally biased region" description="Low complexity" evidence="6">
    <location>
        <begin position="496"/>
        <end position="509"/>
    </location>
</feature>
<evidence type="ECO:0000256" key="5">
    <source>
        <dbReference type="SAM" id="Coils"/>
    </source>
</evidence>
<feature type="compositionally biased region" description="Basic and acidic residues" evidence="6">
    <location>
        <begin position="11"/>
        <end position="24"/>
    </location>
</feature>
<keyword evidence="8" id="KW-1185">Reference proteome</keyword>
<feature type="region of interest" description="Disordered" evidence="6">
    <location>
        <begin position="535"/>
        <end position="560"/>
    </location>
</feature>
<evidence type="ECO:0000256" key="4">
    <source>
        <dbReference type="PROSITE-ProRule" id="PRU00134"/>
    </source>
</evidence>
<evidence type="ECO:0000313" key="11">
    <source>
        <dbReference type="RefSeq" id="XP_018023069.1"/>
    </source>
</evidence>
<accession>A0A8B7PA91</accession>
<feature type="compositionally biased region" description="Low complexity" evidence="6">
    <location>
        <begin position="715"/>
        <end position="736"/>
    </location>
</feature>
<evidence type="ECO:0000313" key="8">
    <source>
        <dbReference type="Proteomes" id="UP000694843"/>
    </source>
</evidence>
<feature type="region of interest" description="Disordered" evidence="6">
    <location>
        <begin position="390"/>
        <end position="410"/>
    </location>
</feature>
<keyword evidence="2 4" id="KW-0863">Zinc-finger</keyword>
<sequence>MVPDECVLRNMDSRDTNSTDEPKVDSVVIQNVENERNQTQEGDENVPPQALSALGDEGSSGSGNASSHDNEEQNIQHAETVEQNLEEVPGKNASESESESENLEIAVPDETGDVENLNNLSENNVEDKNTLNEDSPNVFLKIPQARLVSNVDSAIPPYKNTSVQNGPENIVVDDVADDAKDPVINTSPATPSDVPKDEPKSGLSSRRASYIDVVGLSADEQSAEAEAANHVPVSPDTLCKEDSEDKDFSEDEDKLVIHEGSSERKPDEDDDKKKVGMYEAVKRSSDTSNEETEDDQHPKKKARLKEVSAEVINLTCDDRKENKISQNSASNSSVQVDLLLAQVNKEIEVLEKQVRIKEEEWNGLLRSLKEKEELAARLRRKSEVLRFQGGTGDLPSTFSPGGHKINKDASPSGLLAALTSGASSLTSHTNSYDSTNPIAMMSRLLSNSIRPNNNSHSGNDQQGSSRSNTSSPSVSIIDIHTRTSSPTVSMHPDIASSLSSSLTNSHSTNRFSNANLPENLRNKLTRQLLNAAGATKPILPKPHHVAGSNGSGILSSLAGQNPAPQTLASMLSAGPNGSLLAPGGRDMSGNSGMLGNSGSLQATGYGPQGPTISVQQLIDAHRKDNPATPPVRGAKRGAWRHKYDNGGSKRGIRGDGNDRSSSLTLSDPTVSYNDVLLQFAQLTQQQNAEKNGPGSPQISIIPVSDTGSGNTSGQSYGVGSNHSSSLSGGLSVTPTSNKHSHSSMLEGTSALAKLLMESRSNTKQNALLEHQQQQQIGGGGVSNSQYLTLSALLSGGTTTTVREKAAAAAAAAAAANALSAHQSGENRNKKTEGGLVDPNTPNPKCQGCHKERAQFVCAGCGNQWYCSRECQVAAWDEHSERCNT</sequence>
<keyword evidence="3" id="KW-0862">Zinc</keyword>
<feature type="region of interest" description="Disordered" evidence="6">
    <location>
        <begin position="220"/>
        <end position="305"/>
    </location>
</feature>
<feature type="compositionally biased region" description="Polar residues" evidence="6">
    <location>
        <begin position="551"/>
        <end position="560"/>
    </location>
</feature>
<feature type="compositionally biased region" description="Polar residues" evidence="6">
    <location>
        <begin position="705"/>
        <end position="714"/>
    </location>
</feature>
<dbReference type="RefSeq" id="XP_018023069.1">
    <property type="nucleotide sequence ID" value="XM_018167580.2"/>
</dbReference>
<dbReference type="Pfam" id="PF01753">
    <property type="entry name" value="zf-MYND"/>
    <property type="match status" value="1"/>
</dbReference>
<evidence type="ECO:0000313" key="12">
    <source>
        <dbReference type="RefSeq" id="XP_047739281.1"/>
    </source>
</evidence>
<dbReference type="Gene3D" id="6.10.140.2220">
    <property type="match status" value="1"/>
</dbReference>
<dbReference type="Proteomes" id="UP000694843">
    <property type="component" value="Unplaced"/>
</dbReference>
<feature type="region of interest" description="Disordered" evidence="6">
    <location>
        <begin position="155"/>
        <end position="208"/>
    </location>
</feature>
<dbReference type="GO" id="GO:0008270">
    <property type="term" value="F:zinc ion binding"/>
    <property type="evidence" value="ECO:0007669"/>
    <property type="project" value="UniProtKB-KW"/>
</dbReference>
<feature type="compositionally biased region" description="Polar residues" evidence="6">
    <location>
        <begin position="686"/>
        <end position="698"/>
    </location>
</feature>